<accession>A0A0D6JE07</accession>
<dbReference type="KEGG" id="fiy:BN1229_v1_1360"/>
<protein>
    <submittedName>
        <fullName evidence="1">Uncharacterized protein</fullName>
    </submittedName>
</protein>
<gene>
    <name evidence="1" type="ORF">YBN1229_v1_1360</name>
</gene>
<evidence type="ECO:0000313" key="1">
    <source>
        <dbReference type="EMBL" id="CPR17661.1"/>
    </source>
</evidence>
<dbReference type="EMBL" id="LN829119">
    <property type="protein sequence ID" value="CPR17661.1"/>
    <property type="molecule type" value="Genomic_DNA"/>
</dbReference>
<sequence length="58" mass="6844">MRLHVHKGKSVRRARIARPLEPVLLPILWEHSCDVWQALGFRLCAISSRHWCRSSVQR</sequence>
<reference evidence="2" key="1">
    <citation type="submission" date="2015-02" db="EMBL/GenBank/DDBJ databases">
        <authorList>
            <person name="Chooi Y.-H."/>
        </authorList>
    </citation>
    <scope>NUCLEOTIDE SEQUENCE [LARGE SCALE GENOMIC DNA]</scope>
    <source>
        <strain evidence="2">strain Y</strain>
    </source>
</reference>
<dbReference type="Proteomes" id="UP000033187">
    <property type="component" value="Chromosome 1"/>
</dbReference>
<name>A0A0D6JE07_9HYPH</name>
<evidence type="ECO:0000313" key="2">
    <source>
        <dbReference type="Proteomes" id="UP000033187"/>
    </source>
</evidence>
<dbReference type="AlphaFoldDB" id="A0A0D6JE07"/>
<organism evidence="1 2">
    <name type="scientific">Candidatus Filomicrobium marinum</name>
    <dbReference type="NCBI Taxonomy" id="1608628"/>
    <lineage>
        <taxon>Bacteria</taxon>
        <taxon>Pseudomonadati</taxon>
        <taxon>Pseudomonadota</taxon>
        <taxon>Alphaproteobacteria</taxon>
        <taxon>Hyphomicrobiales</taxon>
        <taxon>Hyphomicrobiaceae</taxon>
        <taxon>Filomicrobium</taxon>
    </lineage>
</organism>
<dbReference type="KEGG" id="fil:BN1229_v1_1361"/>
<keyword evidence="2" id="KW-1185">Reference proteome</keyword>
<proteinExistence type="predicted"/>